<accession>A0ABT4LSL6</accession>
<gene>
    <name evidence="2" type="ORF">O4G74_00560</name>
</gene>
<dbReference type="SUPFAM" id="SSF54593">
    <property type="entry name" value="Glyoxalase/Bleomycin resistance protein/Dihydroxybiphenyl dioxygenase"/>
    <property type="match status" value="1"/>
</dbReference>
<comment type="caution">
    <text evidence="2">The sequence shown here is derived from an EMBL/GenBank/DDBJ whole genome shotgun (WGS) entry which is preliminary data.</text>
</comment>
<dbReference type="Gene3D" id="3.10.180.10">
    <property type="entry name" value="2,3-Dihydroxybiphenyl 1,2-Dioxygenase, domain 1"/>
    <property type="match status" value="1"/>
</dbReference>
<sequence>MSASFISQVTLVVPDYDEAIAFYVDGLGFELLEDTPRGEGKRWVRVAPPGAQTALLLAKADGPEQVRAIGQQTGGRVGFFLEVSSFDEAHKAMSDKGVEFLEAPRHEPYGSVAVFCDPFGNCWDLIQSRRS</sequence>
<dbReference type="EMBL" id="JAPWGW010000001">
    <property type="protein sequence ID" value="MCZ4296538.1"/>
    <property type="molecule type" value="Genomic_DNA"/>
</dbReference>
<keyword evidence="3" id="KW-1185">Reference proteome</keyword>
<dbReference type="InterPro" id="IPR029068">
    <property type="entry name" value="Glyas_Bleomycin-R_OHBP_Dase"/>
</dbReference>
<evidence type="ECO:0000313" key="3">
    <source>
        <dbReference type="Proteomes" id="UP001083770"/>
    </source>
</evidence>
<feature type="domain" description="VOC" evidence="1">
    <location>
        <begin position="5"/>
        <end position="128"/>
    </location>
</feature>
<organism evidence="2 3">
    <name type="scientific">Henriciella marina</name>
    <dbReference type="NCBI Taxonomy" id="453851"/>
    <lineage>
        <taxon>Bacteria</taxon>
        <taxon>Pseudomonadati</taxon>
        <taxon>Pseudomonadota</taxon>
        <taxon>Alphaproteobacteria</taxon>
        <taxon>Hyphomonadales</taxon>
        <taxon>Hyphomonadaceae</taxon>
        <taxon>Henriciella</taxon>
    </lineage>
</organism>
<dbReference type="Pfam" id="PF00903">
    <property type="entry name" value="Glyoxalase"/>
    <property type="match status" value="1"/>
</dbReference>
<dbReference type="PANTHER" id="PTHR36437">
    <property type="entry name" value="GLYOXALASE/BLEOMYCIN RESISTANCE PROTEIN/DIOXYGENASE"/>
    <property type="match status" value="1"/>
</dbReference>
<protein>
    <submittedName>
        <fullName evidence="2">VOC family protein</fullName>
    </submittedName>
</protein>
<proteinExistence type="predicted"/>
<evidence type="ECO:0000313" key="2">
    <source>
        <dbReference type="EMBL" id="MCZ4296538.1"/>
    </source>
</evidence>
<dbReference type="InterPro" id="IPR004360">
    <property type="entry name" value="Glyas_Fos-R_dOase_dom"/>
</dbReference>
<dbReference type="PROSITE" id="PS51819">
    <property type="entry name" value="VOC"/>
    <property type="match status" value="1"/>
</dbReference>
<dbReference type="PANTHER" id="PTHR36437:SF2">
    <property type="entry name" value="GLYOXALASE_BLEOMYCIN RESISTANCE PROTEIN_DIOXYGENASE"/>
    <property type="match status" value="1"/>
</dbReference>
<dbReference type="CDD" id="cd07263">
    <property type="entry name" value="VOC_like"/>
    <property type="match status" value="1"/>
</dbReference>
<dbReference type="InterPro" id="IPR037523">
    <property type="entry name" value="VOC_core"/>
</dbReference>
<dbReference type="RefSeq" id="WP_269400730.1">
    <property type="nucleotide sequence ID" value="NZ_JAPWGW010000001.1"/>
</dbReference>
<name>A0ABT4LSL6_9PROT</name>
<evidence type="ECO:0000259" key="1">
    <source>
        <dbReference type="PROSITE" id="PS51819"/>
    </source>
</evidence>
<reference evidence="2" key="1">
    <citation type="submission" date="2022-12" db="EMBL/GenBank/DDBJ databases">
        <title>Bacterial isolates from different developmental stages of Nematostella vectensis.</title>
        <authorList>
            <person name="Fraune S."/>
        </authorList>
    </citation>
    <scope>NUCLEOTIDE SEQUENCE</scope>
    <source>
        <strain evidence="2">G21632-S1</strain>
    </source>
</reference>
<dbReference type="Proteomes" id="UP001083770">
    <property type="component" value="Unassembled WGS sequence"/>
</dbReference>